<protein>
    <submittedName>
        <fullName evidence="1">Uncharacterized protein</fullName>
    </submittedName>
</protein>
<dbReference type="HOGENOM" id="CLU_2687297_0_0_1"/>
<gene>
    <name evidence="1" type="ORF">M378DRAFT_736693</name>
</gene>
<dbReference type="EMBL" id="KN818264">
    <property type="protein sequence ID" value="KIL62993.1"/>
    <property type="molecule type" value="Genomic_DNA"/>
</dbReference>
<sequence>MSQRLFMARLILSIGGPAVVDEIDLISAFCTLSSLMHKRRYRIQLELSELLQTTRGYHFDADVIYLDSDNHAKL</sequence>
<accession>A0A0C2X2T5</accession>
<proteinExistence type="predicted"/>
<organism evidence="1 2">
    <name type="scientific">Amanita muscaria (strain Koide BX008)</name>
    <dbReference type="NCBI Taxonomy" id="946122"/>
    <lineage>
        <taxon>Eukaryota</taxon>
        <taxon>Fungi</taxon>
        <taxon>Dikarya</taxon>
        <taxon>Basidiomycota</taxon>
        <taxon>Agaricomycotina</taxon>
        <taxon>Agaricomycetes</taxon>
        <taxon>Agaricomycetidae</taxon>
        <taxon>Agaricales</taxon>
        <taxon>Pluteineae</taxon>
        <taxon>Amanitaceae</taxon>
        <taxon>Amanita</taxon>
    </lineage>
</organism>
<name>A0A0C2X2T5_AMAMK</name>
<evidence type="ECO:0000313" key="2">
    <source>
        <dbReference type="Proteomes" id="UP000054549"/>
    </source>
</evidence>
<dbReference type="InParanoid" id="A0A0C2X2T5"/>
<keyword evidence="2" id="KW-1185">Reference proteome</keyword>
<reference evidence="1 2" key="1">
    <citation type="submission" date="2014-04" db="EMBL/GenBank/DDBJ databases">
        <title>Evolutionary Origins and Diversification of the Mycorrhizal Mutualists.</title>
        <authorList>
            <consortium name="DOE Joint Genome Institute"/>
            <consortium name="Mycorrhizal Genomics Consortium"/>
            <person name="Kohler A."/>
            <person name="Kuo A."/>
            <person name="Nagy L.G."/>
            <person name="Floudas D."/>
            <person name="Copeland A."/>
            <person name="Barry K.W."/>
            <person name="Cichocki N."/>
            <person name="Veneault-Fourrey C."/>
            <person name="LaButti K."/>
            <person name="Lindquist E.A."/>
            <person name="Lipzen A."/>
            <person name="Lundell T."/>
            <person name="Morin E."/>
            <person name="Murat C."/>
            <person name="Riley R."/>
            <person name="Ohm R."/>
            <person name="Sun H."/>
            <person name="Tunlid A."/>
            <person name="Henrissat B."/>
            <person name="Grigoriev I.V."/>
            <person name="Hibbett D.S."/>
            <person name="Martin F."/>
        </authorList>
    </citation>
    <scope>NUCLEOTIDE SEQUENCE [LARGE SCALE GENOMIC DNA]</scope>
    <source>
        <strain evidence="1 2">Koide BX008</strain>
    </source>
</reference>
<evidence type="ECO:0000313" key="1">
    <source>
        <dbReference type="EMBL" id="KIL62993.1"/>
    </source>
</evidence>
<dbReference type="AlphaFoldDB" id="A0A0C2X2T5"/>
<dbReference type="Proteomes" id="UP000054549">
    <property type="component" value="Unassembled WGS sequence"/>
</dbReference>